<gene>
    <name evidence="4" type="ORF">GCM10007304_43980</name>
</gene>
<dbReference type="PANTHER" id="PTHR13789:SF309">
    <property type="entry name" value="PUTATIVE (AFU_ORTHOLOGUE AFUA_6G14510)-RELATED"/>
    <property type="match status" value="1"/>
</dbReference>
<keyword evidence="5" id="KW-1185">Reference proteome</keyword>
<feature type="domain" description="FAD-binding" evidence="3">
    <location>
        <begin position="8"/>
        <end position="347"/>
    </location>
</feature>
<dbReference type="SUPFAM" id="SSF51905">
    <property type="entry name" value="FAD/NAD(P)-binding domain"/>
    <property type="match status" value="1"/>
</dbReference>
<dbReference type="AlphaFoldDB" id="A0A917G787"/>
<keyword evidence="2" id="KW-0503">Monooxygenase</keyword>
<dbReference type="PRINTS" id="PR00420">
    <property type="entry name" value="RNGMNOXGNASE"/>
</dbReference>
<organism evidence="4 5">
    <name type="scientific">Rhodococcoides trifolii</name>
    <dbReference type="NCBI Taxonomy" id="908250"/>
    <lineage>
        <taxon>Bacteria</taxon>
        <taxon>Bacillati</taxon>
        <taxon>Actinomycetota</taxon>
        <taxon>Actinomycetes</taxon>
        <taxon>Mycobacteriales</taxon>
        <taxon>Nocardiaceae</taxon>
        <taxon>Rhodococcoides</taxon>
    </lineage>
</organism>
<proteinExistence type="predicted"/>
<evidence type="ECO:0000259" key="3">
    <source>
        <dbReference type="Pfam" id="PF01494"/>
    </source>
</evidence>
<dbReference type="InterPro" id="IPR050493">
    <property type="entry name" value="FAD-dep_Monooxygenase_BioMet"/>
</dbReference>
<dbReference type="Proteomes" id="UP000654257">
    <property type="component" value="Unassembled WGS sequence"/>
</dbReference>
<dbReference type="EMBL" id="BMCU01000006">
    <property type="protein sequence ID" value="GGG25331.1"/>
    <property type="molecule type" value="Genomic_DNA"/>
</dbReference>
<dbReference type="Gene3D" id="3.50.50.60">
    <property type="entry name" value="FAD/NAD(P)-binding domain"/>
    <property type="match status" value="1"/>
</dbReference>
<evidence type="ECO:0000256" key="2">
    <source>
        <dbReference type="ARBA" id="ARBA00023033"/>
    </source>
</evidence>
<accession>A0A917G787</accession>
<dbReference type="RefSeq" id="WP_188547073.1">
    <property type="nucleotide sequence ID" value="NZ_BMCU01000006.1"/>
</dbReference>
<evidence type="ECO:0000256" key="1">
    <source>
        <dbReference type="ARBA" id="ARBA00023002"/>
    </source>
</evidence>
<reference evidence="4" key="1">
    <citation type="journal article" date="2014" name="Int. J. Syst. Evol. Microbiol.">
        <title>Complete genome sequence of Corynebacterium casei LMG S-19264T (=DSM 44701T), isolated from a smear-ripened cheese.</title>
        <authorList>
            <consortium name="US DOE Joint Genome Institute (JGI-PGF)"/>
            <person name="Walter F."/>
            <person name="Albersmeier A."/>
            <person name="Kalinowski J."/>
            <person name="Ruckert C."/>
        </authorList>
    </citation>
    <scope>NUCLEOTIDE SEQUENCE</scope>
    <source>
        <strain evidence="4">CCM 7905</strain>
    </source>
</reference>
<dbReference type="GO" id="GO:0071949">
    <property type="term" value="F:FAD binding"/>
    <property type="evidence" value="ECO:0007669"/>
    <property type="project" value="InterPro"/>
</dbReference>
<evidence type="ECO:0000313" key="5">
    <source>
        <dbReference type="Proteomes" id="UP000654257"/>
    </source>
</evidence>
<dbReference type="InterPro" id="IPR002938">
    <property type="entry name" value="FAD-bd"/>
</dbReference>
<dbReference type="GO" id="GO:0004497">
    <property type="term" value="F:monooxygenase activity"/>
    <property type="evidence" value="ECO:0007669"/>
    <property type="project" value="UniProtKB-KW"/>
</dbReference>
<dbReference type="InterPro" id="IPR036188">
    <property type="entry name" value="FAD/NAD-bd_sf"/>
</dbReference>
<reference evidence="4" key="2">
    <citation type="submission" date="2020-09" db="EMBL/GenBank/DDBJ databases">
        <authorList>
            <person name="Sun Q."/>
            <person name="Sedlacek I."/>
        </authorList>
    </citation>
    <scope>NUCLEOTIDE SEQUENCE</scope>
    <source>
        <strain evidence="4">CCM 7905</strain>
    </source>
</reference>
<dbReference type="PANTHER" id="PTHR13789">
    <property type="entry name" value="MONOOXYGENASE"/>
    <property type="match status" value="1"/>
</dbReference>
<sequence>MSGPVHSALVIGGGIAGTAAAIGLARGGVEVDLVEQASRSRSVGSGITLQGNALRVLRELGVWDRVRAAGYEFNDLGLRAPDAHGTLLVQMDDARMGGPDLPATLGMERPVLATILGDAAEEAGVKLRFGTTVTALAQDASGVDVDFGDGASRRYDIVIGADGVRSWTRRTIGVDVEPAPTGMGIWRLVGPRPESVTRTDLYYGGAGYIAGYCPTGPNSLYAYIVEDARDRSMLSKAEQLHVMLDLAAQYHGPWDDIREQLTDPDAVNYTWFEAHVIDGPWHRGRVVLIGDAAHCCPPTLAQGGAQALEDASVLTELLLAADTIDDSVLTAFADRRRPRARAVVDASVQLGAWMLEHRTDADVPGLMGRIAALVSEPA</sequence>
<dbReference type="Pfam" id="PF01494">
    <property type="entry name" value="FAD_binding_3"/>
    <property type="match status" value="1"/>
</dbReference>
<keyword evidence="1" id="KW-0560">Oxidoreductase</keyword>
<dbReference type="NCBIfam" id="NF005313">
    <property type="entry name" value="PRK06847.1"/>
    <property type="match status" value="1"/>
</dbReference>
<comment type="caution">
    <text evidence="4">The sequence shown here is derived from an EMBL/GenBank/DDBJ whole genome shotgun (WGS) entry which is preliminary data.</text>
</comment>
<evidence type="ECO:0000313" key="4">
    <source>
        <dbReference type="EMBL" id="GGG25331.1"/>
    </source>
</evidence>
<name>A0A917G787_9NOCA</name>
<protein>
    <submittedName>
        <fullName evidence="4">FAD-dependent oxidoreductase</fullName>
    </submittedName>
</protein>